<feature type="region of interest" description="Disordered" evidence="5">
    <location>
        <begin position="1"/>
        <end position="20"/>
    </location>
</feature>
<keyword evidence="3" id="KW-0274">FAD</keyword>
<keyword evidence="7" id="KW-1185">Reference proteome</keyword>
<accession>A0ABR3W6Z8</accession>
<dbReference type="SUPFAM" id="SSF51905">
    <property type="entry name" value="FAD/NAD(P)-binding domain"/>
    <property type="match status" value="3"/>
</dbReference>
<evidence type="ECO:0000256" key="5">
    <source>
        <dbReference type="SAM" id="MobiDB-lite"/>
    </source>
</evidence>
<sequence>MTPSAISLEPEPEPPSTTEAQKSEIFKNAIDSAYRIIEQPIGTRRPLRVVCMGAGYSGLMMSIVFNERLRNSNASLAVYERNEDIGGTWLENRHNYSYSFCPNPDWPGYYATSQQIHAYMKDVEKKYDCSQYIKCNHSIQSAMWRESKGKWELKVKNGDGLVFTDMCDVFINAGGVLNNWKWPSIEGLHSFEGKLCHSARWDESYDFTGKRVAVIGIGSSGIQIIPQLAKGKLCKSMDVHVRTQTWISPAPGINEPTENDPEMDEDYNFTETSLKMFKDPELLRQYRAAIMDRRIQNFNRAMADSDEQRKAQELFRRSMTERLGGGAKGGKIAEYLLPSFPVGCRRQTPGPGFLEALLQDNVEMLWDSIQSVTPRGINFKNRDSAEYDVIVCATGFDTTFKPAIPVIGRNGVNLAEKWTADRPKAYFGICVPDMPNYFSFIGPNSPISNGSLILGIQATALYIYKWITKLQTEGYASFEVRQDVNEEYNEHMQQYLQRTVWTRGCRSWYKRGTIDGPVVAIYGGTSFHFMEALKHPRWEDFHIKRKPEASVNRFAYLGDGFTLRETKNESVGATQTLDFDEYWNLFNLPEIHN</sequence>
<dbReference type="Gene3D" id="3.50.50.60">
    <property type="entry name" value="FAD/NAD(P)-binding domain"/>
    <property type="match status" value="2"/>
</dbReference>
<dbReference type="InterPro" id="IPR020946">
    <property type="entry name" value="Flavin_mOase-like"/>
</dbReference>
<comment type="similarity">
    <text evidence="1">Belongs to the FAD-binding monooxygenase family.</text>
</comment>
<name>A0ABR3W6Z8_9PEZI</name>
<dbReference type="Proteomes" id="UP001583177">
    <property type="component" value="Unassembled WGS sequence"/>
</dbReference>
<evidence type="ECO:0000256" key="1">
    <source>
        <dbReference type="ARBA" id="ARBA00010139"/>
    </source>
</evidence>
<dbReference type="InterPro" id="IPR036188">
    <property type="entry name" value="FAD/NAD-bd_sf"/>
</dbReference>
<dbReference type="PANTHER" id="PTHR42877:SF8">
    <property type="entry name" value="MONOOXYGENASE"/>
    <property type="match status" value="1"/>
</dbReference>
<evidence type="ECO:0000256" key="3">
    <source>
        <dbReference type="ARBA" id="ARBA00022827"/>
    </source>
</evidence>
<dbReference type="EMBL" id="JAWRVE010000136">
    <property type="protein sequence ID" value="KAL1854816.1"/>
    <property type="molecule type" value="Genomic_DNA"/>
</dbReference>
<organism evidence="6 7">
    <name type="scientific">Diaporthe australafricana</name>
    <dbReference type="NCBI Taxonomy" id="127596"/>
    <lineage>
        <taxon>Eukaryota</taxon>
        <taxon>Fungi</taxon>
        <taxon>Dikarya</taxon>
        <taxon>Ascomycota</taxon>
        <taxon>Pezizomycotina</taxon>
        <taxon>Sordariomycetes</taxon>
        <taxon>Sordariomycetidae</taxon>
        <taxon>Diaporthales</taxon>
        <taxon>Diaporthaceae</taxon>
        <taxon>Diaporthe</taxon>
    </lineage>
</organism>
<protein>
    <recommendedName>
        <fullName evidence="8">Sterigmatocystin biosynthesis monooxygenase stcW</fullName>
    </recommendedName>
</protein>
<dbReference type="InterPro" id="IPR051209">
    <property type="entry name" value="FAD-bind_Monooxygenase_sf"/>
</dbReference>
<comment type="caution">
    <text evidence="6">The sequence shown here is derived from an EMBL/GenBank/DDBJ whole genome shotgun (WGS) entry which is preliminary data.</text>
</comment>
<evidence type="ECO:0000313" key="7">
    <source>
        <dbReference type="Proteomes" id="UP001583177"/>
    </source>
</evidence>
<evidence type="ECO:0000256" key="4">
    <source>
        <dbReference type="ARBA" id="ARBA00023002"/>
    </source>
</evidence>
<proteinExistence type="inferred from homology"/>
<evidence type="ECO:0000313" key="6">
    <source>
        <dbReference type="EMBL" id="KAL1854816.1"/>
    </source>
</evidence>
<gene>
    <name evidence="6" type="ORF">Daus18300_011332</name>
</gene>
<evidence type="ECO:0008006" key="8">
    <source>
        <dbReference type="Google" id="ProtNLM"/>
    </source>
</evidence>
<keyword evidence="4" id="KW-0560">Oxidoreductase</keyword>
<dbReference type="Pfam" id="PF00743">
    <property type="entry name" value="FMO-like"/>
    <property type="match status" value="1"/>
</dbReference>
<reference evidence="6 7" key="1">
    <citation type="journal article" date="2024" name="IMA Fungus">
        <title>IMA Genome - F19 : A genome assembly and annotation guide to empower mycologists, including annotated draft genome sequences of Ceratocystis pirilliformis, Diaporthe australafricana, Fusarium ophioides, Paecilomyces lecythidis, and Sporothrix stenoceras.</title>
        <authorList>
            <person name="Aylward J."/>
            <person name="Wilson A.M."/>
            <person name="Visagie C.M."/>
            <person name="Spraker J."/>
            <person name="Barnes I."/>
            <person name="Buitendag C."/>
            <person name="Ceriani C."/>
            <person name="Del Mar Angel L."/>
            <person name="du Plessis D."/>
            <person name="Fuchs T."/>
            <person name="Gasser K."/>
            <person name="Kramer D."/>
            <person name="Li W."/>
            <person name="Munsamy K."/>
            <person name="Piso A."/>
            <person name="Price J.L."/>
            <person name="Sonnekus B."/>
            <person name="Thomas C."/>
            <person name="van der Nest A."/>
            <person name="van Dijk A."/>
            <person name="van Heerden A."/>
            <person name="van Vuuren N."/>
            <person name="Yilmaz N."/>
            <person name="Duong T.A."/>
            <person name="van der Merwe N.A."/>
            <person name="Wingfield M.J."/>
            <person name="Wingfield B.D."/>
        </authorList>
    </citation>
    <scope>NUCLEOTIDE SEQUENCE [LARGE SCALE GENOMIC DNA]</scope>
    <source>
        <strain evidence="6 7">CMW 18300</strain>
    </source>
</reference>
<dbReference type="PANTHER" id="PTHR42877">
    <property type="entry name" value="L-ORNITHINE N(5)-MONOOXYGENASE-RELATED"/>
    <property type="match status" value="1"/>
</dbReference>
<evidence type="ECO:0000256" key="2">
    <source>
        <dbReference type="ARBA" id="ARBA00022630"/>
    </source>
</evidence>
<keyword evidence="2" id="KW-0285">Flavoprotein</keyword>